<dbReference type="Proteomes" id="UP001165366">
    <property type="component" value="Unassembled WGS sequence"/>
</dbReference>
<evidence type="ECO:0000256" key="2">
    <source>
        <dbReference type="ARBA" id="ARBA00023015"/>
    </source>
</evidence>
<evidence type="ECO:0000259" key="5">
    <source>
        <dbReference type="Pfam" id="PF04542"/>
    </source>
</evidence>
<evidence type="ECO:0000313" key="8">
    <source>
        <dbReference type="Proteomes" id="UP001165366"/>
    </source>
</evidence>
<comment type="caution">
    <text evidence="7">The sequence shown here is derived from an EMBL/GenBank/DDBJ whole genome shotgun (WGS) entry which is preliminary data.</text>
</comment>
<keyword evidence="4" id="KW-0804">Transcription</keyword>
<sequence length="190" mass="22271">MNRPEKEQFEHWAEKIWQSDRRAFDSLFRSMYSQLVNFAATYTHEKSSAADIVQDSFISLWQNRTSIDPGQSLKAYLYRIVRNRSLNYLRNRSSEIAQSDIIVEERLQTAEEVNSNEKADELSEKFSEWIEQLPERQQEAFELSRFEGLNHEEIASVMDVSPKTVNNHIVAALKQLRSLYEEYSGKSSHT</sequence>
<evidence type="ECO:0000259" key="6">
    <source>
        <dbReference type="Pfam" id="PF08281"/>
    </source>
</evidence>
<keyword evidence="2" id="KW-0805">Transcription regulation</keyword>
<feature type="domain" description="RNA polymerase sigma factor 70 region 4 type 2" evidence="6">
    <location>
        <begin position="127"/>
        <end position="176"/>
    </location>
</feature>
<dbReference type="PANTHER" id="PTHR43133:SF46">
    <property type="entry name" value="RNA POLYMERASE SIGMA-70 FACTOR ECF SUBFAMILY"/>
    <property type="match status" value="1"/>
</dbReference>
<evidence type="ECO:0000313" key="7">
    <source>
        <dbReference type="EMBL" id="MCG2587538.1"/>
    </source>
</evidence>
<dbReference type="RefSeq" id="WP_237852382.1">
    <property type="nucleotide sequence ID" value="NZ_JAKLWS010000002.1"/>
</dbReference>
<dbReference type="InterPro" id="IPR007627">
    <property type="entry name" value="RNA_pol_sigma70_r2"/>
</dbReference>
<evidence type="ECO:0000256" key="3">
    <source>
        <dbReference type="ARBA" id="ARBA00023082"/>
    </source>
</evidence>
<dbReference type="NCBIfam" id="TIGR02937">
    <property type="entry name" value="sigma70-ECF"/>
    <property type="match status" value="1"/>
</dbReference>
<dbReference type="EMBL" id="JAKLWS010000002">
    <property type="protein sequence ID" value="MCG2587538.1"/>
    <property type="molecule type" value="Genomic_DNA"/>
</dbReference>
<dbReference type="InterPro" id="IPR013249">
    <property type="entry name" value="RNA_pol_sigma70_r4_t2"/>
</dbReference>
<feature type="domain" description="RNA polymerase sigma-70 region 2" evidence="5">
    <location>
        <begin position="27"/>
        <end position="93"/>
    </location>
</feature>
<evidence type="ECO:0000256" key="4">
    <source>
        <dbReference type="ARBA" id="ARBA00023163"/>
    </source>
</evidence>
<dbReference type="InterPro" id="IPR014284">
    <property type="entry name" value="RNA_pol_sigma-70_dom"/>
</dbReference>
<dbReference type="Gene3D" id="1.10.1740.10">
    <property type="match status" value="1"/>
</dbReference>
<reference evidence="7" key="1">
    <citation type="submission" date="2022-01" db="EMBL/GenBank/DDBJ databases">
        <authorList>
            <person name="Wang Y."/>
        </authorList>
    </citation>
    <scope>NUCLEOTIDE SEQUENCE</scope>
    <source>
        <strain evidence="7">WB101</strain>
    </source>
</reference>
<evidence type="ECO:0000256" key="1">
    <source>
        <dbReference type="ARBA" id="ARBA00010641"/>
    </source>
</evidence>
<accession>A0ABS9K9N9</accession>
<dbReference type="SUPFAM" id="SSF88946">
    <property type="entry name" value="Sigma2 domain of RNA polymerase sigma factors"/>
    <property type="match status" value="1"/>
</dbReference>
<protein>
    <submittedName>
        <fullName evidence="7">RNA polymerase sigma-70 factor</fullName>
    </submittedName>
</protein>
<proteinExistence type="inferred from homology"/>
<gene>
    <name evidence="7" type="ORF">L6773_03090</name>
</gene>
<name>A0ABS9K9N9_9BACT</name>
<dbReference type="PANTHER" id="PTHR43133">
    <property type="entry name" value="RNA POLYMERASE ECF-TYPE SIGMA FACTO"/>
    <property type="match status" value="1"/>
</dbReference>
<dbReference type="NCBIfam" id="TIGR02985">
    <property type="entry name" value="Sig70_bacteroi1"/>
    <property type="match status" value="1"/>
</dbReference>
<dbReference type="Gene3D" id="1.10.10.10">
    <property type="entry name" value="Winged helix-like DNA-binding domain superfamily/Winged helix DNA-binding domain"/>
    <property type="match status" value="1"/>
</dbReference>
<dbReference type="Pfam" id="PF04542">
    <property type="entry name" value="Sigma70_r2"/>
    <property type="match status" value="1"/>
</dbReference>
<dbReference type="InterPro" id="IPR036388">
    <property type="entry name" value="WH-like_DNA-bd_sf"/>
</dbReference>
<dbReference type="SUPFAM" id="SSF88659">
    <property type="entry name" value="Sigma3 and sigma4 domains of RNA polymerase sigma factors"/>
    <property type="match status" value="1"/>
</dbReference>
<keyword evidence="8" id="KW-1185">Reference proteome</keyword>
<keyword evidence="3" id="KW-0731">Sigma factor</keyword>
<dbReference type="InterPro" id="IPR039425">
    <property type="entry name" value="RNA_pol_sigma-70-like"/>
</dbReference>
<dbReference type="CDD" id="cd06171">
    <property type="entry name" value="Sigma70_r4"/>
    <property type="match status" value="1"/>
</dbReference>
<organism evidence="7 8">
    <name type="scientific">Rhodohalobacter sulfatireducens</name>
    <dbReference type="NCBI Taxonomy" id="2911366"/>
    <lineage>
        <taxon>Bacteria</taxon>
        <taxon>Pseudomonadati</taxon>
        <taxon>Balneolota</taxon>
        <taxon>Balneolia</taxon>
        <taxon>Balneolales</taxon>
        <taxon>Balneolaceae</taxon>
        <taxon>Rhodohalobacter</taxon>
    </lineage>
</organism>
<reference evidence="7" key="2">
    <citation type="submission" date="2024-05" db="EMBL/GenBank/DDBJ databases">
        <title>Rhodohalobacter halophilus gen. nov., sp. nov., a moderately halophilic member of the family Balneolaceae.</title>
        <authorList>
            <person name="Xia J."/>
        </authorList>
    </citation>
    <scope>NUCLEOTIDE SEQUENCE</scope>
    <source>
        <strain evidence="7">WB101</strain>
    </source>
</reference>
<dbReference type="Pfam" id="PF08281">
    <property type="entry name" value="Sigma70_r4_2"/>
    <property type="match status" value="1"/>
</dbReference>
<dbReference type="InterPro" id="IPR013325">
    <property type="entry name" value="RNA_pol_sigma_r2"/>
</dbReference>
<dbReference type="InterPro" id="IPR013324">
    <property type="entry name" value="RNA_pol_sigma_r3/r4-like"/>
</dbReference>
<comment type="similarity">
    <text evidence="1">Belongs to the sigma-70 factor family. ECF subfamily.</text>
</comment>
<dbReference type="InterPro" id="IPR014327">
    <property type="entry name" value="RNA_pol_sigma70_bacteroid"/>
</dbReference>